<dbReference type="AlphaFoldDB" id="A0A9P0W100"/>
<keyword evidence="3" id="KW-1185">Reference proteome</keyword>
<sequence>MYSTVLHTCITLLVCTAQYFILVSLFLYVQHCTSFLVLQHIVIHLIACTMKLHFPSSVHITTSHISRTLFYSYFHSNFIVSYFLATLAIVDYFLLYSLLSHSLAPFSLSLDHDPSP</sequence>
<reference evidence="2" key="1">
    <citation type="submission" date="2022-03" db="EMBL/GenBank/DDBJ databases">
        <authorList>
            <person name="Legras J.-L."/>
            <person name="Devillers H."/>
            <person name="Grondin C."/>
        </authorList>
    </citation>
    <scope>NUCLEOTIDE SEQUENCE</scope>
    <source>
        <strain evidence="2">CLIB 1423</strain>
    </source>
</reference>
<evidence type="ECO:0000313" key="2">
    <source>
        <dbReference type="EMBL" id="CAH2355177.1"/>
    </source>
</evidence>
<name>A0A9P0W100_9ASCO</name>
<gene>
    <name evidence="2" type="ORF">CLIB1423_22S01486</name>
</gene>
<proteinExistence type="predicted"/>
<keyword evidence="1" id="KW-1133">Transmembrane helix</keyword>
<feature type="transmembrane region" description="Helical" evidence="1">
    <location>
        <begin position="74"/>
        <end position="99"/>
    </location>
</feature>
<comment type="caution">
    <text evidence="2">The sequence shown here is derived from an EMBL/GenBank/DDBJ whole genome shotgun (WGS) entry which is preliminary data.</text>
</comment>
<organism evidence="2 3">
    <name type="scientific">[Candida] railenensis</name>
    <dbReference type="NCBI Taxonomy" id="45579"/>
    <lineage>
        <taxon>Eukaryota</taxon>
        <taxon>Fungi</taxon>
        <taxon>Dikarya</taxon>
        <taxon>Ascomycota</taxon>
        <taxon>Saccharomycotina</taxon>
        <taxon>Pichiomycetes</taxon>
        <taxon>Debaryomycetaceae</taxon>
        <taxon>Kurtzmaniella</taxon>
    </lineage>
</organism>
<dbReference type="Proteomes" id="UP000837801">
    <property type="component" value="Unassembled WGS sequence"/>
</dbReference>
<evidence type="ECO:0000313" key="3">
    <source>
        <dbReference type="Proteomes" id="UP000837801"/>
    </source>
</evidence>
<keyword evidence="1" id="KW-0472">Membrane</keyword>
<keyword evidence="1" id="KW-0812">Transmembrane</keyword>
<protein>
    <submittedName>
        <fullName evidence="2">Uncharacterized protein</fullName>
    </submittedName>
</protein>
<accession>A0A9P0W100</accession>
<feature type="transmembrane region" description="Helical" evidence="1">
    <location>
        <begin position="6"/>
        <end position="28"/>
    </location>
</feature>
<evidence type="ECO:0000256" key="1">
    <source>
        <dbReference type="SAM" id="Phobius"/>
    </source>
</evidence>
<dbReference type="EMBL" id="CAKXYY010000022">
    <property type="protein sequence ID" value="CAH2355177.1"/>
    <property type="molecule type" value="Genomic_DNA"/>
</dbReference>